<comment type="caution">
    <text evidence="1">The sequence shown here is derived from an EMBL/GenBank/DDBJ whole genome shotgun (WGS) entry which is preliminary data.</text>
</comment>
<name>A0A917KKL3_9PROT</name>
<reference evidence="1" key="1">
    <citation type="journal article" date="2014" name="Int. J. Syst. Evol. Microbiol.">
        <title>Complete genome sequence of Corynebacterium casei LMG S-19264T (=DSM 44701T), isolated from a smear-ripened cheese.</title>
        <authorList>
            <consortium name="US DOE Joint Genome Institute (JGI-PGF)"/>
            <person name="Walter F."/>
            <person name="Albersmeier A."/>
            <person name="Kalinowski J."/>
            <person name="Ruckert C."/>
        </authorList>
    </citation>
    <scope>NUCLEOTIDE SEQUENCE</scope>
    <source>
        <strain evidence="1">CGMCC 1.3617</strain>
    </source>
</reference>
<dbReference type="Proteomes" id="UP000661507">
    <property type="component" value="Unassembled WGS sequence"/>
</dbReference>
<accession>A0A917KKL3</accession>
<keyword evidence="2" id="KW-1185">Reference proteome</keyword>
<evidence type="ECO:0000313" key="2">
    <source>
        <dbReference type="Proteomes" id="UP000661507"/>
    </source>
</evidence>
<organism evidence="1 2">
    <name type="scientific">Neoroseomonas lacus</name>
    <dbReference type="NCBI Taxonomy" id="287609"/>
    <lineage>
        <taxon>Bacteria</taxon>
        <taxon>Pseudomonadati</taxon>
        <taxon>Pseudomonadota</taxon>
        <taxon>Alphaproteobacteria</taxon>
        <taxon>Acetobacterales</taxon>
        <taxon>Acetobacteraceae</taxon>
        <taxon>Neoroseomonas</taxon>
    </lineage>
</organism>
<evidence type="ECO:0008006" key="3">
    <source>
        <dbReference type="Google" id="ProtNLM"/>
    </source>
</evidence>
<dbReference type="EMBL" id="BMKW01000006">
    <property type="protein sequence ID" value="GGJ18047.1"/>
    <property type="molecule type" value="Genomic_DNA"/>
</dbReference>
<reference evidence="1" key="2">
    <citation type="submission" date="2020-09" db="EMBL/GenBank/DDBJ databases">
        <authorList>
            <person name="Sun Q."/>
            <person name="Zhou Y."/>
        </authorList>
    </citation>
    <scope>NUCLEOTIDE SEQUENCE</scope>
    <source>
        <strain evidence="1">CGMCC 1.3617</strain>
    </source>
</reference>
<proteinExistence type="predicted"/>
<evidence type="ECO:0000313" key="1">
    <source>
        <dbReference type="EMBL" id="GGJ18047.1"/>
    </source>
</evidence>
<sequence>MNFAALPARAAAAPGLARWGRHLNATVLVEAGDRAWTLVVRDGVLISADPAAAIMPRFDLALRFAPDGLARFLTSPPPPGWHDLMALMRNGALRVEGNVQPFMAHLFWFKGVLALLREPAA</sequence>
<dbReference type="AlphaFoldDB" id="A0A917KKL3"/>
<dbReference type="RefSeq" id="WP_229681299.1">
    <property type="nucleotide sequence ID" value="NZ_BMKW01000006.1"/>
</dbReference>
<protein>
    <recommendedName>
        <fullName evidence="3">SCP2 domain-containing protein</fullName>
    </recommendedName>
</protein>
<gene>
    <name evidence="1" type="ORF">GCM10011320_26700</name>
</gene>